<dbReference type="EMBL" id="FWFR01000006">
    <property type="protein sequence ID" value="SLN77151.1"/>
    <property type="molecule type" value="Genomic_DNA"/>
</dbReference>
<keyword evidence="2" id="KW-1185">Reference proteome</keyword>
<sequence length="121" mass="13546">MLQAYQQIQKNTGSPRSVEYRLFAQVTRALIEAREMKPYERKFVDAVHWNRQVWNALSNDLSQEANGLPAALRANLISIALWVGKYSSQTMRGDADISALIDVNRNIMEGLAARQAAEPAG</sequence>
<protein>
    <submittedName>
        <fullName evidence="1">Flagellar biosynthesis regulatory protein FlaF</fullName>
    </submittedName>
</protein>
<dbReference type="RefSeq" id="WP_085885642.1">
    <property type="nucleotide sequence ID" value="NZ_FWFR01000006.1"/>
</dbReference>
<proteinExistence type="predicted"/>
<dbReference type="OrthoDB" id="9808944at2"/>
<keyword evidence="1" id="KW-0966">Cell projection</keyword>
<dbReference type="AlphaFoldDB" id="A0A1Y5TZ49"/>
<name>A0A1Y5TZ49_9PROT</name>
<gene>
    <name evidence="1" type="ORF">OCH7691_04307</name>
</gene>
<dbReference type="GO" id="GO:0044781">
    <property type="term" value="P:bacterial-type flagellum organization"/>
    <property type="evidence" value="ECO:0007669"/>
    <property type="project" value="InterPro"/>
</dbReference>
<accession>A0A1Y5TZ49</accession>
<evidence type="ECO:0000313" key="2">
    <source>
        <dbReference type="Proteomes" id="UP000193200"/>
    </source>
</evidence>
<keyword evidence="1" id="KW-0969">Cilium</keyword>
<organism evidence="1 2">
    <name type="scientific">Oceanibacterium hippocampi</name>
    <dbReference type="NCBI Taxonomy" id="745714"/>
    <lineage>
        <taxon>Bacteria</taxon>
        <taxon>Pseudomonadati</taxon>
        <taxon>Pseudomonadota</taxon>
        <taxon>Alphaproteobacteria</taxon>
        <taxon>Sneathiellales</taxon>
        <taxon>Sneathiellaceae</taxon>
        <taxon>Oceanibacterium</taxon>
    </lineage>
</organism>
<dbReference type="InParanoid" id="A0A1Y5TZ49"/>
<keyword evidence="1" id="KW-0282">Flagellum</keyword>
<evidence type="ECO:0000313" key="1">
    <source>
        <dbReference type="EMBL" id="SLN77151.1"/>
    </source>
</evidence>
<dbReference type="Proteomes" id="UP000193200">
    <property type="component" value="Unassembled WGS sequence"/>
</dbReference>
<dbReference type="InterPro" id="IPR010845">
    <property type="entry name" value="FlaF"/>
</dbReference>
<dbReference type="NCBIfam" id="NF009435">
    <property type="entry name" value="PRK12794.1"/>
    <property type="match status" value="1"/>
</dbReference>
<dbReference type="Pfam" id="PF07309">
    <property type="entry name" value="FlaF"/>
    <property type="match status" value="1"/>
</dbReference>
<reference evidence="1 2" key="1">
    <citation type="submission" date="2017-03" db="EMBL/GenBank/DDBJ databases">
        <authorList>
            <person name="Afonso C.L."/>
            <person name="Miller P.J."/>
            <person name="Scott M.A."/>
            <person name="Spackman E."/>
            <person name="Goraichik I."/>
            <person name="Dimitrov K.M."/>
            <person name="Suarez D.L."/>
            <person name="Swayne D.E."/>
        </authorList>
    </citation>
    <scope>NUCLEOTIDE SEQUENCE [LARGE SCALE GENOMIC DNA]</scope>
    <source>
        <strain evidence="1 2">CECT 7691</strain>
    </source>
</reference>